<comment type="caution">
    <text evidence="1">The sequence shown here is derived from an EMBL/GenBank/DDBJ whole genome shotgun (WGS) entry which is preliminary data.</text>
</comment>
<accession>A0A2A2JP78</accession>
<proteinExistence type="predicted"/>
<organism evidence="1 2">
    <name type="scientific">Diploscapter pachys</name>
    <dbReference type="NCBI Taxonomy" id="2018661"/>
    <lineage>
        <taxon>Eukaryota</taxon>
        <taxon>Metazoa</taxon>
        <taxon>Ecdysozoa</taxon>
        <taxon>Nematoda</taxon>
        <taxon>Chromadorea</taxon>
        <taxon>Rhabditida</taxon>
        <taxon>Rhabditina</taxon>
        <taxon>Rhabditomorpha</taxon>
        <taxon>Rhabditoidea</taxon>
        <taxon>Rhabditidae</taxon>
        <taxon>Diploscapter</taxon>
    </lineage>
</organism>
<dbReference type="EMBL" id="LIAE01010304">
    <property type="protein sequence ID" value="PAV63451.1"/>
    <property type="molecule type" value="Genomic_DNA"/>
</dbReference>
<evidence type="ECO:0000313" key="1">
    <source>
        <dbReference type="EMBL" id="PAV63451.1"/>
    </source>
</evidence>
<dbReference type="AlphaFoldDB" id="A0A2A2JP78"/>
<name>A0A2A2JP78_9BILA</name>
<evidence type="ECO:0008006" key="3">
    <source>
        <dbReference type="Google" id="ProtNLM"/>
    </source>
</evidence>
<gene>
    <name evidence="1" type="ORF">WR25_01421</name>
</gene>
<dbReference type="OrthoDB" id="5842022at2759"/>
<keyword evidence="2" id="KW-1185">Reference proteome</keyword>
<sequence length="365" mass="41773">MENVATTSQRNLEVSQRIFWNNLPPELRLEILKKTGFAGIQNSRLVDKTTHRLIQSNREFLTRRRISIKIRNVTRRSVLLKSSSKEEDEAHLKRHEIFSSQLANMGKRRHSGDSEEYGGKRRRFSENDHLSSFVSTPTSSFPSTSFEDSESHDAILSPALLDRLQKLVKNCEIDKLKFDEADLTDSDLKKLQSLLKSRRIKRLDFVLCSFAKITSDTFHNFVKKLNPSLVNISLINRCEERGFFSTEFMQFLTTRQAFGVYDVPVPLTLTDEMLASMKCGNFRIGDTHNLTALGISKFIERIKSGDISIENVVIDLNDPLKSSIIEIFPGFDKRKSANSVNLTDSIKMIIRSSSASQPYIKFVRK</sequence>
<dbReference type="Proteomes" id="UP000218231">
    <property type="component" value="Unassembled WGS sequence"/>
</dbReference>
<evidence type="ECO:0000313" key="2">
    <source>
        <dbReference type="Proteomes" id="UP000218231"/>
    </source>
</evidence>
<protein>
    <recommendedName>
        <fullName evidence="3">F-box domain-containing protein</fullName>
    </recommendedName>
</protein>
<reference evidence="1 2" key="1">
    <citation type="journal article" date="2017" name="Curr. Biol.">
        <title>Genome architecture and evolution of a unichromosomal asexual nematode.</title>
        <authorList>
            <person name="Fradin H."/>
            <person name="Zegar C."/>
            <person name="Gutwein M."/>
            <person name="Lucas J."/>
            <person name="Kovtun M."/>
            <person name="Corcoran D."/>
            <person name="Baugh L.R."/>
            <person name="Kiontke K."/>
            <person name="Gunsalus K."/>
            <person name="Fitch D.H."/>
            <person name="Piano F."/>
        </authorList>
    </citation>
    <scope>NUCLEOTIDE SEQUENCE [LARGE SCALE GENOMIC DNA]</scope>
    <source>
        <strain evidence="1">PF1309</strain>
    </source>
</reference>